<name>A0A7C9VHP0_9BRAD</name>
<proteinExistence type="predicted"/>
<evidence type="ECO:0000313" key="1">
    <source>
        <dbReference type="EMBL" id="NGX97386.1"/>
    </source>
</evidence>
<dbReference type="Proteomes" id="UP000480266">
    <property type="component" value="Unassembled WGS sequence"/>
</dbReference>
<dbReference type="AlphaFoldDB" id="A0A7C9VHP0"/>
<protein>
    <submittedName>
        <fullName evidence="1">Uncharacterized protein</fullName>
    </submittedName>
</protein>
<reference evidence="1" key="1">
    <citation type="submission" date="2020-02" db="EMBL/GenBank/DDBJ databases">
        <title>Draft genome sequence of Candidatus Afipia apatlaquensis IBT-C3, a potential strain for decolorization of textile dyes.</title>
        <authorList>
            <person name="Sanchez-Reyes A."/>
            <person name="Breton-Deval L."/>
            <person name="Mangelson H."/>
            <person name="Sanchez-Flores A."/>
        </authorList>
    </citation>
    <scope>NUCLEOTIDE SEQUENCE [LARGE SCALE GENOMIC DNA]</scope>
    <source>
        <strain evidence="1">IBT-C3</strain>
    </source>
</reference>
<comment type="caution">
    <text evidence="1">The sequence shown here is derived from an EMBL/GenBank/DDBJ whole genome shotgun (WGS) entry which is preliminary data.</text>
</comment>
<evidence type="ECO:0000313" key="2">
    <source>
        <dbReference type="Proteomes" id="UP000480266"/>
    </source>
</evidence>
<gene>
    <name evidence="1" type="ORF">G4V63_19930</name>
</gene>
<keyword evidence="2" id="KW-1185">Reference proteome</keyword>
<accession>A0A7C9VHP0</accession>
<dbReference type="EMBL" id="JAAMRR010001021">
    <property type="protein sequence ID" value="NGX97386.1"/>
    <property type="molecule type" value="Genomic_DNA"/>
</dbReference>
<organism evidence="1 2">
    <name type="scientific">Candidatus Afipia apatlaquensis</name>
    <dbReference type="NCBI Taxonomy" id="2712852"/>
    <lineage>
        <taxon>Bacteria</taxon>
        <taxon>Pseudomonadati</taxon>
        <taxon>Pseudomonadota</taxon>
        <taxon>Alphaproteobacteria</taxon>
        <taxon>Hyphomicrobiales</taxon>
        <taxon>Nitrobacteraceae</taxon>
        <taxon>Afipia</taxon>
    </lineage>
</organism>
<sequence>MDSEYIRTLSNSSAYLPCYIQGIGKCTKVLSKTGEEIVLSYSVNKIIKDSCAINLKDIESIRYICSNITGRSKIFPIFINENLLYMPIKAVKPFIKGDPCMGYINIHDVIEYDFDNKSVKLSCGKKIKYLENSETIKKRIGCCSIIKEGCLQFIRQGDPVYYDKSIHKKRELFHLIKI</sequence>